<evidence type="ECO:0000313" key="2">
    <source>
        <dbReference type="Proteomes" id="UP001175226"/>
    </source>
</evidence>
<proteinExistence type="predicted"/>
<comment type="caution">
    <text evidence="1">The sequence shown here is derived from an EMBL/GenBank/DDBJ whole genome shotgun (WGS) entry which is preliminary data.</text>
</comment>
<dbReference type="AlphaFoldDB" id="A0AA39J4Y3"/>
<evidence type="ECO:0000313" key="1">
    <source>
        <dbReference type="EMBL" id="KAK0434413.1"/>
    </source>
</evidence>
<sequence length="74" mass="8134">MPALRVKRYPRPAASDVLAVTLFAQECPTGHRAKPSMKSEESRDGGDVFGRKWYGVGRVLSSSVRAFVADKLPE</sequence>
<reference evidence="1" key="1">
    <citation type="submission" date="2023-06" db="EMBL/GenBank/DDBJ databases">
        <authorList>
            <consortium name="Lawrence Berkeley National Laboratory"/>
            <person name="Ahrendt S."/>
            <person name="Sahu N."/>
            <person name="Indic B."/>
            <person name="Wong-Bajracharya J."/>
            <person name="Merenyi Z."/>
            <person name="Ke H.-M."/>
            <person name="Monk M."/>
            <person name="Kocsube S."/>
            <person name="Drula E."/>
            <person name="Lipzen A."/>
            <person name="Balint B."/>
            <person name="Henrissat B."/>
            <person name="Andreopoulos B."/>
            <person name="Martin F.M."/>
            <person name="Harder C.B."/>
            <person name="Rigling D."/>
            <person name="Ford K.L."/>
            <person name="Foster G.D."/>
            <person name="Pangilinan J."/>
            <person name="Papanicolaou A."/>
            <person name="Barry K."/>
            <person name="LaButti K."/>
            <person name="Viragh M."/>
            <person name="Koriabine M."/>
            <person name="Yan M."/>
            <person name="Riley R."/>
            <person name="Champramary S."/>
            <person name="Plett K.L."/>
            <person name="Tsai I.J."/>
            <person name="Slot J."/>
            <person name="Sipos G."/>
            <person name="Plett J."/>
            <person name="Nagy L.G."/>
            <person name="Grigoriev I.V."/>
        </authorList>
    </citation>
    <scope>NUCLEOTIDE SEQUENCE</scope>
    <source>
        <strain evidence="1">FPL87.14</strain>
    </source>
</reference>
<accession>A0AA39J4Y3</accession>
<dbReference type="EMBL" id="JAUEPT010000071">
    <property type="protein sequence ID" value="KAK0434413.1"/>
    <property type="molecule type" value="Genomic_DNA"/>
</dbReference>
<dbReference type="Proteomes" id="UP001175226">
    <property type="component" value="Unassembled WGS sequence"/>
</dbReference>
<gene>
    <name evidence="1" type="ORF">EV421DRAFT_1909312</name>
</gene>
<organism evidence="1 2">
    <name type="scientific">Armillaria borealis</name>
    <dbReference type="NCBI Taxonomy" id="47425"/>
    <lineage>
        <taxon>Eukaryota</taxon>
        <taxon>Fungi</taxon>
        <taxon>Dikarya</taxon>
        <taxon>Basidiomycota</taxon>
        <taxon>Agaricomycotina</taxon>
        <taxon>Agaricomycetes</taxon>
        <taxon>Agaricomycetidae</taxon>
        <taxon>Agaricales</taxon>
        <taxon>Marasmiineae</taxon>
        <taxon>Physalacriaceae</taxon>
        <taxon>Armillaria</taxon>
    </lineage>
</organism>
<protein>
    <submittedName>
        <fullName evidence="1">Uncharacterized protein</fullName>
    </submittedName>
</protein>
<keyword evidence="2" id="KW-1185">Reference proteome</keyword>
<name>A0AA39J4Y3_9AGAR</name>